<dbReference type="SUPFAM" id="SSF82866">
    <property type="entry name" value="Multidrug efflux transporter AcrB transmembrane domain"/>
    <property type="match status" value="2"/>
</dbReference>
<dbReference type="Gene3D" id="1.20.1640.10">
    <property type="entry name" value="Multidrug efflux transporter AcrB transmembrane domain"/>
    <property type="match status" value="2"/>
</dbReference>
<sequence>MKLKGHSPVDLIINNRKLIEKIYIVLIIFSLICVPMVGINYDLTKYLPDSSPSAQALDIMEDEFTYPGMGRVMLEDVTLYEAKNIKDRIADVDGVDMVMWCDMATNIYGSSEFINYDNIDDYYKDNTAYMDVIFTDKDSSNQTHKAVHEIENIVGDKGLVAGSAVSDTNLGPTINKEVARVMALAVVIIYIILTITTTSWFEPVLFLSVLGIAILINMGTNIIFGEISFLSNAVGAVLQLACSMDYSIFLLHAFTQERATGAEPEQAMANAWRTAFSSIGASGMTTIVGFAAMALMNFGIGPDMGFVLAKGIALSLLTVLLLMPALILRSQNIIAKTQHRPFIPKQGRGIGEFAYKIRRIVFLVVLIIIIPCYIAQGMANFSYGNEAVANSPGTPVYEAEQQMNAKFGKSNMMIALVPPDSNITEKKMTEEIDDLSYVKYALSLSSVLPEGIPEDFLPENITSLMHSKNWARVIINVRSAGESDDAFQFSDNIRAIIDKYYPNETTYLVGVTPSTQDIKDIIVPDYNRVNIVSLLGVALVIAITYKALILPIVVLIPIECAIFINTALPYIYGQRTMYLGFIIVGCIQLGATVDYSILMTGNYLDARSQGDKKEAAIRAVSVSAESVMTSGLIVMTVAYGLYFMTSVEAISGLGQLIGRGALISVILVLFFLPMCLMLFDRWIVKSDYAEKKHAKMNKIRATKIKLPILSELHQQRVNLQNQIRENRKARNKELRLKLKNLMNGDGFKLPQNYTPPTQEPSKQQQTEESAHKRMIGKKLRMRIHNRIEMRKEQLEQLAQRLGSDKNKPNDSQNDNQNDNTEENDHENR</sequence>
<feature type="transmembrane region" description="Helical" evidence="7">
    <location>
        <begin position="21"/>
        <end position="41"/>
    </location>
</feature>
<dbReference type="GeneID" id="98660982"/>
<evidence type="ECO:0000256" key="7">
    <source>
        <dbReference type="SAM" id="Phobius"/>
    </source>
</evidence>
<dbReference type="PANTHER" id="PTHR33406">
    <property type="entry name" value="MEMBRANE PROTEIN MJ1562-RELATED"/>
    <property type="match status" value="1"/>
</dbReference>
<dbReference type="InterPro" id="IPR050545">
    <property type="entry name" value="Mycobact_MmpL"/>
</dbReference>
<feature type="compositionally biased region" description="Acidic residues" evidence="6">
    <location>
        <begin position="819"/>
        <end position="828"/>
    </location>
</feature>
<feature type="transmembrane region" description="Helical" evidence="7">
    <location>
        <begin position="236"/>
        <end position="254"/>
    </location>
</feature>
<gene>
    <name evidence="9" type="ORF">LKD22_03210</name>
</gene>
<feature type="transmembrane region" description="Helical" evidence="7">
    <location>
        <begin position="552"/>
        <end position="572"/>
    </location>
</feature>
<keyword evidence="3 7" id="KW-0812">Transmembrane</keyword>
<feature type="transmembrane region" description="Helical" evidence="7">
    <location>
        <begin position="204"/>
        <end position="224"/>
    </location>
</feature>
<organism evidence="9 10">
    <name type="scientific">Agathobaculum butyriciproducens</name>
    <dbReference type="NCBI Taxonomy" id="1628085"/>
    <lineage>
        <taxon>Bacteria</taxon>
        <taxon>Bacillati</taxon>
        <taxon>Bacillota</taxon>
        <taxon>Clostridia</taxon>
        <taxon>Eubacteriales</taxon>
        <taxon>Butyricicoccaceae</taxon>
        <taxon>Agathobaculum</taxon>
    </lineage>
</organism>
<feature type="domain" description="Membrane transport protein MMPL" evidence="8">
    <location>
        <begin position="393"/>
        <end position="689"/>
    </location>
</feature>
<feature type="compositionally biased region" description="Basic and acidic residues" evidence="6">
    <location>
        <begin position="785"/>
        <end position="794"/>
    </location>
</feature>
<feature type="transmembrane region" description="Helical" evidence="7">
    <location>
        <begin position="306"/>
        <end position="328"/>
    </location>
</feature>
<evidence type="ECO:0000313" key="9">
    <source>
        <dbReference type="EMBL" id="MCC2176148.1"/>
    </source>
</evidence>
<keyword evidence="4 7" id="KW-1133">Transmembrane helix</keyword>
<protein>
    <submittedName>
        <fullName evidence="9">MMPL family transporter</fullName>
    </submittedName>
</protein>
<feature type="transmembrane region" description="Helical" evidence="7">
    <location>
        <begin position="275"/>
        <end position="300"/>
    </location>
</feature>
<dbReference type="Proteomes" id="UP001298753">
    <property type="component" value="Unassembled WGS sequence"/>
</dbReference>
<accession>A0AAW4VZB4</accession>
<feature type="region of interest" description="Disordered" evidence="6">
    <location>
        <begin position="743"/>
        <end position="828"/>
    </location>
</feature>
<keyword evidence="10" id="KW-1185">Reference proteome</keyword>
<evidence type="ECO:0000256" key="2">
    <source>
        <dbReference type="ARBA" id="ARBA00022475"/>
    </source>
</evidence>
<evidence type="ECO:0000259" key="8">
    <source>
        <dbReference type="Pfam" id="PF03176"/>
    </source>
</evidence>
<evidence type="ECO:0000256" key="6">
    <source>
        <dbReference type="SAM" id="MobiDB-lite"/>
    </source>
</evidence>
<name>A0AAW4VZB4_9FIRM</name>
<dbReference type="PANTHER" id="PTHR33406:SF13">
    <property type="entry name" value="MEMBRANE PROTEIN YDFJ"/>
    <property type="match status" value="1"/>
</dbReference>
<comment type="subcellular location">
    <subcellularLocation>
        <location evidence="1">Cell membrane</location>
        <topology evidence="1">Multi-pass membrane protein</topology>
    </subcellularLocation>
</comment>
<dbReference type="AlphaFoldDB" id="A0AAW4VZB4"/>
<feature type="compositionally biased region" description="Polar residues" evidence="6">
    <location>
        <begin position="751"/>
        <end position="767"/>
    </location>
</feature>
<feature type="compositionally biased region" description="Low complexity" evidence="6">
    <location>
        <begin position="809"/>
        <end position="818"/>
    </location>
</feature>
<feature type="transmembrane region" description="Helical" evidence="7">
    <location>
        <begin position="178"/>
        <end position="197"/>
    </location>
</feature>
<keyword evidence="5 7" id="KW-0472">Membrane</keyword>
<feature type="transmembrane region" description="Helical" evidence="7">
    <location>
        <begin position="656"/>
        <end position="679"/>
    </location>
</feature>
<comment type="caution">
    <text evidence="9">The sequence shown here is derived from an EMBL/GenBank/DDBJ whole genome shotgun (WGS) entry which is preliminary data.</text>
</comment>
<keyword evidence="2" id="KW-1003">Cell membrane</keyword>
<feature type="transmembrane region" description="Helical" evidence="7">
    <location>
        <begin position="619"/>
        <end position="644"/>
    </location>
</feature>
<feature type="transmembrane region" description="Helical" evidence="7">
    <location>
        <begin position="529"/>
        <end position="545"/>
    </location>
</feature>
<evidence type="ECO:0000256" key="5">
    <source>
        <dbReference type="ARBA" id="ARBA00023136"/>
    </source>
</evidence>
<feature type="transmembrane region" description="Helical" evidence="7">
    <location>
        <begin position="578"/>
        <end position="598"/>
    </location>
</feature>
<dbReference type="GO" id="GO:0005886">
    <property type="term" value="C:plasma membrane"/>
    <property type="evidence" value="ECO:0007669"/>
    <property type="project" value="UniProtKB-SubCell"/>
</dbReference>
<dbReference type="RefSeq" id="WP_227600212.1">
    <property type="nucleotide sequence ID" value="NZ_JAJEPX010000005.1"/>
</dbReference>
<feature type="domain" description="Membrane transport protein MMPL" evidence="8">
    <location>
        <begin position="125"/>
        <end position="328"/>
    </location>
</feature>
<evidence type="ECO:0000256" key="1">
    <source>
        <dbReference type="ARBA" id="ARBA00004651"/>
    </source>
</evidence>
<reference evidence="9 10" key="1">
    <citation type="submission" date="2021-10" db="EMBL/GenBank/DDBJ databases">
        <title>Anaerobic single-cell dispensing facilitates the cultivation of human gut bacteria.</title>
        <authorList>
            <person name="Afrizal A."/>
        </authorList>
    </citation>
    <scope>NUCLEOTIDE SEQUENCE [LARGE SCALE GENOMIC DNA]</scope>
    <source>
        <strain evidence="9 10">CLA-AA-H270</strain>
    </source>
</reference>
<dbReference type="EMBL" id="JAJEPX010000005">
    <property type="protein sequence ID" value="MCC2176148.1"/>
    <property type="molecule type" value="Genomic_DNA"/>
</dbReference>
<feature type="compositionally biased region" description="Basic residues" evidence="6">
    <location>
        <begin position="772"/>
        <end position="784"/>
    </location>
</feature>
<evidence type="ECO:0000313" key="10">
    <source>
        <dbReference type="Proteomes" id="UP001298753"/>
    </source>
</evidence>
<feature type="transmembrane region" description="Helical" evidence="7">
    <location>
        <begin position="360"/>
        <end position="379"/>
    </location>
</feature>
<dbReference type="Pfam" id="PF03176">
    <property type="entry name" value="MMPL"/>
    <property type="match status" value="2"/>
</dbReference>
<dbReference type="InterPro" id="IPR004869">
    <property type="entry name" value="MMPL_dom"/>
</dbReference>
<evidence type="ECO:0000256" key="4">
    <source>
        <dbReference type="ARBA" id="ARBA00022989"/>
    </source>
</evidence>
<proteinExistence type="predicted"/>
<evidence type="ECO:0000256" key="3">
    <source>
        <dbReference type="ARBA" id="ARBA00022692"/>
    </source>
</evidence>